<sequence length="56" mass="6589">MDLLDWLPIFFDSQKDNVRNQRENLVPHLANAHTQLTPPPHNIDALDATVLRQFRR</sequence>
<name>A0A2P2NHD6_RHIMU</name>
<dbReference type="AlphaFoldDB" id="A0A2P2NHD6"/>
<protein>
    <submittedName>
        <fullName evidence="1">Uncharacterized protein</fullName>
    </submittedName>
</protein>
<evidence type="ECO:0000313" key="1">
    <source>
        <dbReference type="EMBL" id="MBX41874.1"/>
    </source>
</evidence>
<proteinExistence type="predicted"/>
<accession>A0A2P2NHD6</accession>
<reference evidence="1" key="1">
    <citation type="submission" date="2018-02" db="EMBL/GenBank/DDBJ databases">
        <title>Rhizophora mucronata_Transcriptome.</title>
        <authorList>
            <person name="Meera S.P."/>
            <person name="Sreeshan A."/>
            <person name="Augustine A."/>
        </authorList>
    </citation>
    <scope>NUCLEOTIDE SEQUENCE</scope>
    <source>
        <tissue evidence="1">Leaf</tissue>
    </source>
</reference>
<dbReference type="EMBL" id="GGEC01061390">
    <property type="protein sequence ID" value="MBX41874.1"/>
    <property type="molecule type" value="Transcribed_RNA"/>
</dbReference>
<organism evidence="1">
    <name type="scientific">Rhizophora mucronata</name>
    <name type="common">Asiatic mangrove</name>
    <dbReference type="NCBI Taxonomy" id="61149"/>
    <lineage>
        <taxon>Eukaryota</taxon>
        <taxon>Viridiplantae</taxon>
        <taxon>Streptophyta</taxon>
        <taxon>Embryophyta</taxon>
        <taxon>Tracheophyta</taxon>
        <taxon>Spermatophyta</taxon>
        <taxon>Magnoliopsida</taxon>
        <taxon>eudicotyledons</taxon>
        <taxon>Gunneridae</taxon>
        <taxon>Pentapetalae</taxon>
        <taxon>rosids</taxon>
        <taxon>fabids</taxon>
        <taxon>Malpighiales</taxon>
        <taxon>Rhizophoraceae</taxon>
        <taxon>Rhizophora</taxon>
    </lineage>
</organism>